<organism evidence="1 2">
    <name type="scientific">Phaeosphaeria nodorum (strain SN15 / ATCC MYA-4574 / FGSC 10173)</name>
    <name type="common">Glume blotch fungus</name>
    <name type="synonym">Parastagonospora nodorum</name>
    <dbReference type="NCBI Taxonomy" id="321614"/>
    <lineage>
        <taxon>Eukaryota</taxon>
        <taxon>Fungi</taxon>
        <taxon>Dikarya</taxon>
        <taxon>Ascomycota</taxon>
        <taxon>Pezizomycotina</taxon>
        <taxon>Dothideomycetes</taxon>
        <taxon>Pleosporomycetidae</taxon>
        <taxon>Pleosporales</taxon>
        <taxon>Pleosporineae</taxon>
        <taxon>Phaeosphaeriaceae</taxon>
        <taxon>Parastagonospora</taxon>
    </lineage>
</organism>
<name>Q0V639_PHANO</name>
<protein>
    <submittedName>
        <fullName evidence="1">Uncharacterized protein</fullName>
    </submittedName>
</protein>
<dbReference type="Proteomes" id="UP000001055">
    <property type="component" value="Unassembled WGS sequence"/>
</dbReference>
<accession>Q0V639</accession>
<evidence type="ECO:0000313" key="2">
    <source>
        <dbReference type="Proteomes" id="UP000001055"/>
    </source>
</evidence>
<dbReference type="KEGG" id="pno:SNOG_00525"/>
<dbReference type="GeneID" id="5968598"/>
<evidence type="ECO:0000313" key="1">
    <source>
        <dbReference type="EMBL" id="EAT92020.1"/>
    </source>
</evidence>
<sequence>MAGIARRLPRFAKYLDLCQTMVVMAVAART</sequence>
<dbReference type="RefSeq" id="XP_001791209.1">
    <property type="nucleotide sequence ID" value="XM_001791157.1"/>
</dbReference>
<reference evidence="2" key="1">
    <citation type="journal article" date="2007" name="Plant Cell">
        <title>Dothideomycete-plant interactions illuminated by genome sequencing and EST analysis of the wheat pathogen Stagonospora nodorum.</title>
        <authorList>
            <person name="Hane J.K."/>
            <person name="Lowe R.G."/>
            <person name="Solomon P.S."/>
            <person name="Tan K.C."/>
            <person name="Schoch C.L."/>
            <person name="Spatafora J.W."/>
            <person name="Crous P.W."/>
            <person name="Kodira C."/>
            <person name="Birren B.W."/>
            <person name="Galagan J.E."/>
            <person name="Torriani S.F."/>
            <person name="McDonald B.A."/>
            <person name="Oliver R.P."/>
        </authorList>
    </citation>
    <scope>NUCLEOTIDE SEQUENCE [LARGE SCALE GENOMIC DNA]</scope>
    <source>
        <strain evidence="2">SN15 / ATCC MYA-4574 / FGSC 10173</strain>
    </source>
</reference>
<proteinExistence type="predicted"/>
<dbReference type="EMBL" id="CH445325">
    <property type="protein sequence ID" value="EAT92020.1"/>
    <property type="molecule type" value="Genomic_DNA"/>
</dbReference>
<gene>
    <name evidence="1" type="ORF">SNOG_00525</name>
</gene>
<dbReference type="AlphaFoldDB" id="Q0V639"/>
<dbReference type="InParanoid" id="Q0V639"/>